<evidence type="ECO:0000256" key="3">
    <source>
        <dbReference type="ARBA" id="ARBA00022801"/>
    </source>
</evidence>
<dbReference type="InterPro" id="IPR013783">
    <property type="entry name" value="Ig-like_fold"/>
</dbReference>
<dbReference type="InterPro" id="IPR050347">
    <property type="entry name" value="Bact_Beta-galactosidase"/>
</dbReference>
<organism evidence="7 8">
    <name type="scientific">Rhodocytophaga aerolata</name>
    <dbReference type="NCBI Taxonomy" id="455078"/>
    <lineage>
        <taxon>Bacteria</taxon>
        <taxon>Pseudomonadati</taxon>
        <taxon>Bacteroidota</taxon>
        <taxon>Cytophagia</taxon>
        <taxon>Cytophagales</taxon>
        <taxon>Rhodocytophagaceae</taxon>
        <taxon>Rhodocytophaga</taxon>
    </lineage>
</organism>
<comment type="caution">
    <text evidence="7">The sequence shown here is derived from an EMBL/GenBank/DDBJ whole genome shotgun (WGS) entry which is preliminary data.</text>
</comment>
<dbReference type="InterPro" id="IPR006103">
    <property type="entry name" value="Glyco_hydro_2_cat"/>
</dbReference>
<proteinExistence type="predicted"/>
<dbReference type="Pfam" id="PF02836">
    <property type="entry name" value="Glyco_hydro_2_C"/>
    <property type="match status" value="1"/>
</dbReference>
<keyword evidence="4" id="KW-0326">Glycosidase</keyword>
<evidence type="ECO:0000256" key="2">
    <source>
        <dbReference type="ARBA" id="ARBA00012756"/>
    </source>
</evidence>
<dbReference type="SUPFAM" id="SSF49303">
    <property type="entry name" value="beta-Galactosidase/glucuronidase domain"/>
    <property type="match status" value="1"/>
</dbReference>
<dbReference type="PANTHER" id="PTHR46323:SF2">
    <property type="entry name" value="BETA-GALACTOSIDASE"/>
    <property type="match status" value="1"/>
</dbReference>
<gene>
    <name evidence="7" type="ORF">Q0590_36875</name>
</gene>
<dbReference type="PANTHER" id="PTHR46323">
    <property type="entry name" value="BETA-GALACTOSIDASE"/>
    <property type="match status" value="1"/>
</dbReference>
<evidence type="ECO:0000256" key="4">
    <source>
        <dbReference type="ARBA" id="ARBA00023295"/>
    </source>
</evidence>
<comment type="catalytic activity">
    <reaction evidence="1">
        <text>Hydrolysis of terminal non-reducing beta-D-galactose residues in beta-D-galactosides.</text>
        <dbReference type="EC" id="3.2.1.23"/>
    </reaction>
</comment>
<dbReference type="InterPro" id="IPR032312">
    <property type="entry name" value="LacZ_4"/>
</dbReference>
<evidence type="ECO:0000313" key="7">
    <source>
        <dbReference type="EMBL" id="MDO1451902.1"/>
    </source>
</evidence>
<dbReference type="EMBL" id="JAUKPO010000116">
    <property type="protein sequence ID" value="MDO1451902.1"/>
    <property type="molecule type" value="Genomic_DNA"/>
</dbReference>
<evidence type="ECO:0000313" key="8">
    <source>
        <dbReference type="Proteomes" id="UP001168528"/>
    </source>
</evidence>
<feature type="domain" description="Glycoside hydrolase family 2 catalytic" evidence="5">
    <location>
        <begin position="240"/>
        <end position="382"/>
    </location>
</feature>
<evidence type="ECO:0000259" key="6">
    <source>
        <dbReference type="Pfam" id="PF16353"/>
    </source>
</evidence>
<dbReference type="InterPro" id="IPR017853">
    <property type="entry name" value="GH"/>
</dbReference>
<evidence type="ECO:0000256" key="1">
    <source>
        <dbReference type="ARBA" id="ARBA00001412"/>
    </source>
</evidence>
<dbReference type="Gene3D" id="2.60.40.10">
    <property type="entry name" value="Immunoglobulins"/>
    <property type="match status" value="1"/>
</dbReference>
<evidence type="ECO:0000259" key="5">
    <source>
        <dbReference type="Pfam" id="PF02836"/>
    </source>
</evidence>
<dbReference type="EC" id="3.2.1.23" evidence="2"/>
<reference evidence="7" key="1">
    <citation type="submission" date="2023-07" db="EMBL/GenBank/DDBJ databases">
        <title>The genome sequence of Rhodocytophaga aerolata KACC 12507.</title>
        <authorList>
            <person name="Zhang X."/>
        </authorList>
    </citation>
    <scope>NUCLEOTIDE SEQUENCE</scope>
    <source>
        <strain evidence="7">KACC 12507</strain>
    </source>
</reference>
<accession>A0ABT8RLD6</accession>
<dbReference type="Proteomes" id="UP001168528">
    <property type="component" value="Unassembled WGS sequence"/>
</dbReference>
<dbReference type="Gene3D" id="3.20.20.80">
    <property type="entry name" value="Glycosidases"/>
    <property type="match status" value="1"/>
</dbReference>
<protein>
    <recommendedName>
        <fullName evidence="2">beta-galactosidase</fullName>
        <ecNumber evidence="2">3.2.1.23</ecNumber>
    </recommendedName>
</protein>
<keyword evidence="3" id="KW-0378">Hydrolase</keyword>
<dbReference type="InterPro" id="IPR036156">
    <property type="entry name" value="Beta-gal/glucu_dom_sf"/>
</dbReference>
<feature type="domain" description="Beta-galactosidase" evidence="6">
    <location>
        <begin position="432"/>
        <end position="516"/>
    </location>
</feature>
<keyword evidence="8" id="KW-1185">Reference proteome</keyword>
<dbReference type="RefSeq" id="WP_302042697.1">
    <property type="nucleotide sequence ID" value="NZ_JAUKPO010000116.1"/>
</dbReference>
<dbReference type="SUPFAM" id="SSF51445">
    <property type="entry name" value="(Trans)glycosidases"/>
    <property type="match status" value="1"/>
</dbReference>
<sequence length="530" mass="60955">MYDKTTSKYIRLQNNLSLQAQNQSLLFQDTLYLENDWQGLEKILSIAPLITPLDLYINGKLVSRLVQGIPLHLTITPFVETGQNLIELVSTDKSNKKEKELVSELFVYASPSIRLSDLLIHTTHQRQYGHWSNFSLAIFYKVKNHTASVFDTDRVKYSFQVYDKHLKLERQVEVKPVGRANFLYPLKENSWSTVSFTDAKFLRWSDEIPNLHYLLIRQENPLLQQSAYYLHRIGLQTSIIKDNQVYLNNTPIRLSPVLWDIDIKKQKSLATDTLESIIGKLKKHHINTLMVPLALATKELYRMCEQHGLYIVQDLSDSSLQAASTRKDSSLTTSQALSRIAARVHEFKNSPCLLFWNTQAITGGKRAAIEDSLKRIDRYRPLFTPQLLAGNGQVHASKGWSKMTDDEHKQLKKNYQPIDIIISSYKSNELLLRSNYSFDTLHVNVVWQVIKSSQVVEKGEISDVSLLPKKEALLALPLDLASYKDKANVKICFQILLATNKRWAPKAFEIASQNFRFTHLKEDYILETSD</sequence>
<dbReference type="Pfam" id="PF16353">
    <property type="entry name" value="LacZ_4"/>
    <property type="match status" value="1"/>
</dbReference>
<name>A0ABT8RLD6_9BACT</name>